<feature type="region of interest" description="Disordered" evidence="1">
    <location>
        <begin position="34"/>
        <end position="60"/>
    </location>
</feature>
<name>A0AAD5TEW4_9FUNG</name>
<proteinExistence type="predicted"/>
<comment type="caution">
    <text evidence="2">The sequence shown here is derived from an EMBL/GenBank/DDBJ whole genome shotgun (WGS) entry which is preliminary data.</text>
</comment>
<gene>
    <name evidence="2" type="ORF">HK100_010255</name>
</gene>
<protein>
    <submittedName>
        <fullName evidence="2">Uncharacterized protein</fullName>
    </submittedName>
</protein>
<dbReference type="AlphaFoldDB" id="A0AAD5TEW4"/>
<evidence type="ECO:0000313" key="2">
    <source>
        <dbReference type="EMBL" id="KAJ3140358.1"/>
    </source>
</evidence>
<accession>A0AAD5TEW4</accession>
<feature type="compositionally biased region" description="Low complexity" evidence="1">
    <location>
        <begin position="34"/>
        <end position="59"/>
    </location>
</feature>
<dbReference type="EMBL" id="JADGJH010000056">
    <property type="protein sequence ID" value="KAJ3140358.1"/>
    <property type="molecule type" value="Genomic_DNA"/>
</dbReference>
<keyword evidence="3" id="KW-1185">Reference proteome</keyword>
<evidence type="ECO:0000313" key="3">
    <source>
        <dbReference type="Proteomes" id="UP001211907"/>
    </source>
</evidence>
<reference evidence="2" key="1">
    <citation type="submission" date="2020-05" db="EMBL/GenBank/DDBJ databases">
        <title>Phylogenomic resolution of chytrid fungi.</title>
        <authorList>
            <person name="Stajich J.E."/>
            <person name="Amses K."/>
            <person name="Simmons R."/>
            <person name="Seto K."/>
            <person name="Myers J."/>
            <person name="Bonds A."/>
            <person name="Quandt C.A."/>
            <person name="Barry K."/>
            <person name="Liu P."/>
            <person name="Grigoriev I."/>
            <person name="Longcore J.E."/>
            <person name="James T.Y."/>
        </authorList>
    </citation>
    <scope>NUCLEOTIDE SEQUENCE</scope>
    <source>
        <strain evidence="2">JEL0513</strain>
    </source>
</reference>
<dbReference type="Proteomes" id="UP001211907">
    <property type="component" value="Unassembled WGS sequence"/>
</dbReference>
<organism evidence="2 3">
    <name type="scientific">Physocladia obscura</name>
    <dbReference type="NCBI Taxonomy" id="109957"/>
    <lineage>
        <taxon>Eukaryota</taxon>
        <taxon>Fungi</taxon>
        <taxon>Fungi incertae sedis</taxon>
        <taxon>Chytridiomycota</taxon>
        <taxon>Chytridiomycota incertae sedis</taxon>
        <taxon>Chytridiomycetes</taxon>
        <taxon>Chytridiales</taxon>
        <taxon>Chytriomycetaceae</taxon>
        <taxon>Physocladia</taxon>
    </lineage>
</organism>
<sequence length="123" mass="13087">MVFMAPENDTSDFHFIKISVVKSASLVNALLSAQPSQPIQQPPQQQLQQQQQNKQTAQPKAIGAWVTKPGALTAAQLIAAKTTPTTANPILTITATSISAPRENNTASLPATDTPNLAPLKLY</sequence>
<evidence type="ECO:0000256" key="1">
    <source>
        <dbReference type="SAM" id="MobiDB-lite"/>
    </source>
</evidence>